<organism evidence="14 15">
    <name type="scientific">Penelope pileata</name>
    <dbReference type="NCBI Taxonomy" id="1118817"/>
    <lineage>
        <taxon>Eukaryota</taxon>
        <taxon>Metazoa</taxon>
        <taxon>Chordata</taxon>
        <taxon>Craniata</taxon>
        <taxon>Vertebrata</taxon>
        <taxon>Euteleostomi</taxon>
        <taxon>Archelosauria</taxon>
        <taxon>Archosauria</taxon>
        <taxon>Dinosauria</taxon>
        <taxon>Saurischia</taxon>
        <taxon>Theropoda</taxon>
        <taxon>Coelurosauria</taxon>
        <taxon>Aves</taxon>
        <taxon>Neognathae</taxon>
        <taxon>Galloanserae</taxon>
        <taxon>Galliformes</taxon>
        <taxon>Cracidae</taxon>
        <taxon>Penelope</taxon>
    </lineage>
</organism>
<keyword evidence="4" id="KW-0963">Cytoplasm</keyword>
<accession>A0A851NJ87</accession>
<dbReference type="InterPro" id="IPR013819">
    <property type="entry name" value="LipOase_C"/>
</dbReference>
<keyword evidence="7" id="KW-0560">Oxidoreductase</keyword>
<evidence type="ECO:0000256" key="4">
    <source>
        <dbReference type="ARBA" id="ARBA00022490"/>
    </source>
</evidence>
<dbReference type="InterPro" id="IPR036226">
    <property type="entry name" value="LipOase_C_sf"/>
</dbReference>
<evidence type="ECO:0000256" key="1">
    <source>
        <dbReference type="ARBA" id="ARBA00004496"/>
    </source>
</evidence>
<feature type="binding site" evidence="9">
    <location>
        <position position="76"/>
    </location>
    <ligand>
        <name>Ca(2+)</name>
        <dbReference type="ChEBI" id="CHEBI:29108"/>
        <label>1</label>
    </ligand>
</feature>
<dbReference type="GO" id="GO:0005506">
    <property type="term" value="F:iron ion binding"/>
    <property type="evidence" value="ECO:0007669"/>
    <property type="project" value="InterPro"/>
</dbReference>
<dbReference type="SMART" id="SM00308">
    <property type="entry name" value="LH2"/>
    <property type="match status" value="1"/>
</dbReference>
<dbReference type="GO" id="GO:0016853">
    <property type="term" value="F:isomerase activity"/>
    <property type="evidence" value="ECO:0007669"/>
    <property type="project" value="UniProtKB-KW"/>
</dbReference>
<feature type="site" description="Essential for stabilizing binding to COTL1" evidence="10">
    <location>
        <position position="99"/>
    </location>
</feature>
<evidence type="ECO:0000256" key="11">
    <source>
        <dbReference type="PROSITE-ProRule" id="PRU00152"/>
    </source>
</evidence>
<feature type="binding site" evidence="9">
    <location>
        <position position="75"/>
    </location>
    <ligand>
        <name>Ca(2+)</name>
        <dbReference type="ChEBI" id="CHEBI:29108"/>
        <label>1</label>
    </ligand>
</feature>
<evidence type="ECO:0000256" key="8">
    <source>
        <dbReference type="ARBA" id="ARBA00023098"/>
    </source>
</evidence>
<dbReference type="SUPFAM" id="SSF49723">
    <property type="entry name" value="Lipase/lipooxygenase domain (PLAT/LH2 domain)"/>
    <property type="match status" value="1"/>
</dbReference>
<dbReference type="Gene3D" id="2.60.60.20">
    <property type="entry name" value="PLAT/LH2 domain"/>
    <property type="match status" value="1"/>
</dbReference>
<dbReference type="InterPro" id="IPR000907">
    <property type="entry name" value="LipOase"/>
</dbReference>
<feature type="binding site" evidence="9">
    <location>
        <position position="17"/>
    </location>
    <ligand>
        <name>Ca(2+)</name>
        <dbReference type="ChEBI" id="CHEBI:29108"/>
        <label>1</label>
    </ligand>
</feature>
<dbReference type="PRINTS" id="PR00467">
    <property type="entry name" value="MAMLPOXGNASE"/>
</dbReference>
<keyword evidence="15" id="KW-1185">Reference proteome</keyword>
<feature type="non-terminal residue" evidence="14">
    <location>
        <position position="224"/>
    </location>
</feature>
<evidence type="ECO:0000256" key="2">
    <source>
        <dbReference type="ARBA" id="ARBA00005189"/>
    </source>
</evidence>
<dbReference type="Pfam" id="PF01477">
    <property type="entry name" value="PLAT"/>
    <property type="match status" value="1"/>
</dbReference>
<comment type="caution">
    <text evidence="14">The sequence shown here is derived from an EMBL/GenBank/DDBJ whole genome shotgun (WGS) entry which is preliminary data.</text>
</comment>
<comment type="similarity">
    <text evidence="3">Belongs to the lipoxygenase family.</text>
</comment>
<name>A0A851NJ87_9GALL</name>
<dbReference type="InterPro" id="IPR001024">
    <property type="entry name" value="PLAT/LH2_dom"/>
</dbReference>
<evidence type="ECO:0000313" key="15">
    <source>
        <dbReference type="Proteomes" id="UP000613066"/>
    </source>
</evidence>
<evidence type="ECO:0000256" key="10">
    <source>
        <dbReference type="PIRSR" id="PIRSR601885-3"/>
    </source>
</evidence>
<evidence type="ECO:0000256" key="3">
    <source>
        <dbReference type="ARBA" id="ARBA00009419"/>
    </source>
</evidence>
<reference evidence="14" key="1">
    <citation type="submission" date="2019-09" db="EMBL/GenBank/DDBJ databases">
        <title>Bird 10,000 Genomes (B10K) Project - Family phase.</title>
        <authorList>
            <person name="Zhang G."/>
        </authorList>
    </citation>
    <scope>NUCLEOTIDE SEQUENCE</scope>
    <source>
        <strain evidence="14">B10K-DU-001-08</strain>
        <tissue evidence="14">Muscle</tissue>
    </source>
</reference>
<comment type="pathway">
    <text evidence="2">Lipid metabolism.</text>
</comment>
<evidence type="ECO:0000313" key="14">
    <source>
        <dbReference type="EMBL" id="NXC41908.1"/>
    </source>
</evidence>
<keyword evidence="8" id="KW-0443">Lipid metabolism</keyword>
<feature type="non-terminal residue" evidence="14">
    <location>
        <position position="1"/>
    </location>
</feature>
<evidence type="ECO:0000259" key="13">
    <source>
        <dbReference type="PROSITE" id="PS51393"/>
    </source>
</evidence>
<dbReference type="AlphaFoldDB" id="A0A851NJ87"/>
<dbReference type="PROSITE" id="PS51393">
    <property type="entry name" value="LIPOXYGENASE_3"/>
    <property type="match status" value="1"/>
</dbReference>
<keyword evidence="5 9" id="KW-0479">Metal-binding</keyword>
<proteinExistence type="inferred from homology"/>
<dbReference type="OrthoDB" id="407298at2759"/>
<keyword evidence="9" id="KW-0106">Calcium</keyword>
<comment type="subcellular location">
    <subcellularLocation>
        <location evidence="1">Cytoplasm</location>
    </subcellularLocation>
</comment>
<dbReference type="SUPFAM" id="SSF48484">
    <property type="entry name" value="Lipoxigenase"/>
    <property type="match status" value="1"/>
</dbReference>
<dbReference type="GO" id="GO:0034440">
    <property type="term" value="P:lipid oxidation"/>
    <property type="evidence" value="ECO:0007669"/>
    <property type="project" value="InterPro"/>
</dbReference>
<feature type="domain" description="Lipoxygenase" evidence="13">
    <location>
        <begin position="114"/>
        <end position="224"/>
    </location>
</feature>
<evidence type="ECO:0000256" key="6">
    <source>
        <dbReference type="ARBA" id="ARBA00022964"/>
    </source>
</evidence>
<dbReference type="PANTHER" id="PTHR11771">
    <property type="entry name" value="LIPOXYGENASE"/>
    <property type="match status" value="1"/>
</dbReference>
<dbReference type="CDD" id="cd01753">
    <property type="entry name" value="PLAT_LOX"/>
    <property type="match status" value="1"/>
</dbReference>
<dbReference type="GO" id="GO:0005737">
    <property type="term" value="C:cytoplasm"/>
    <property type="evidence" value="ECO:0007669"/>
    <property type="project" value="UniProtKB-SubCell"/>
</dbReference>
<evidence type="ECO:0000256" key="5">
    <source>
        <dbReference type="ARBA" id="ARBA00022723"/>
    </source>
</evidence>
<gene>
    <name evidence="14" type="primary">Aloxe3_0</name>
    <name evidence="14" type="ORF">PENPIL_R10309</name>
</gene>
<evidence type="ECO:0000259" key="12">
    <source>
        <dbReference type="PROSITE" id="PS50095"/>
    </source>
</evidence>
<sequence length="224" mass="25663">MAVYKVKVVTGDVLEAGTRNFVYITLVGTRGESPRTTMSYKFRTGTVKEQTVKCQQDLGPILLVRLHKSRLFLDDAWFCNEVQVTAPDGTTYRFPCYQWLEGDTTQEFCEGKGSILAEDDPEVLKEQRRRELRARQDTYQWKHYADGWPRCLNVDSIFELDSNTKFSCTRAKSFTGLLIYEGAVNLLSGFLTRPESWRSLEEMRTIFSREQGRDIGACLTSPAP</sequence>
<feature type="domain" description="PLAT" evidence="12">
    <location>
        <begin position="2"/>
        <end position="114"/>
    </location>
</feature>
<keyword evidence="6" id="KW-0223">Dioxygenase</keyword>
<dbReference type="GO" id="GO:0016702">
    <property type="term" value="F:oxidoreductase activity, acting on single donors with incorporation of molecular oxygen, incorporation of two atoms of oxygen"/>
    <property type="evidence" value="ECO:0007669"/>
    <property type="project" value="InterPro"/>
</dbReference>
<dbReference type="InterPro" id="IPR036392">
    <property type="entry name" value="PLAT/LH2_dom_sf"/>
</dbReference>
<dbReference type="Gene3D" id="1.20.245.10">
    <property type="entry name" value="Lipoxygenase-1, Domain 5"/>
    <property type="match status" value="1"/>
</dbReference>
<dbReference type="Proteomes" id="UP000613066">
    <property type="component" value="Unassembled WGS sequence"/>
</dbReference>
<dbReference type="EMBL" id="WBMW01001992">
    <property type="protein sequence ID" value="NXC41908.1"/>
    <property type="molecule type" value="Genomic_DNA"/>
</dbReference>
<dbReference type="InterPro" id="IPR001885">
    <property type="entry name" value="LipOase_mml"/>
</dbReference>
<dbReference type="PROSITE" id="PS50095">
    <property type="entry name" value="PLAT"/>
    <property type="match status" value="1"/>
</dbReference>
<evidence type="ECO:0000256" key="7">
    <source>
        <dbReference type="ARBA" id="ARBA00023002"/>
    </source>
</evidence>
<evidence type="ECO:0000256" key="9">
    <source>
        <dbReference type="PIRSR" id="PIRSR601885-2"/>
    </source>
</evidence>
<comment type="caution">
    <text evidence="11">Lacks conserved residue(s) required for the propagation of feature annotation.</text>
</comment>
<protein>
    <submittedName>
        <fullName evidence="14">LOXE3 isomerase</fullName>
    </submittedName>
</protein>
<keyword evidence="14" id="KW-0413">Isomerase</keyword>
<dbReference type="FunFam" id="2.60.60.20:FF:000002">
    <property type="entry name" value="Arachidonate 5-lipoxygenase a"/>
    <property type="match status" value="1"/>
</dbReference>
<dbReference type="InterPro" id="IPR042062">
    <property type="entry name" value="PLAT_LOX_verte"/>
</dbReference>